<protein>
    <submittedName>
        <fullName evidence="1">Uncharacterized protein</fullName>
    </submittedName>
</protein>
<organism evidence="1 2">
    <name type="scientific">Drechslerella dactyloides</name>
    <name type="common">Nematode-trapping fungus</name>
    <name type="synonym">Arthrobotrys dactyloides</name>
    <dbReference type="NCBI Taxonomy" id="74499"/>
    <lineage>
        <taxon>Eukaryota</taxon>
        <taxon>Fungi</taxon>
        <taxon>Dikarya</taxon>
        <taxon>Ascomycota</taxon>
        <taxon>Pezizomycotina</taxon>
        <taxon>Orbiliomycetes</taxon>
        <taxon>Orbiliales</taxon>
        <taxon>Orbiliaceae</taxon>
        <taxon>Drechslerella</taxon>
    </lineage>
</organism>
<comment type="caution">
    <text evidence="1">The sequence shown here is derived from an EMBL/GenBank/DDBJ whole genome shotgun (WGS) entry which is preliminary data.</text>
</comment>
<sequence>MSSRSLATMLRRFESAAPTLRQATTTTYTRARTALKNALHRLRTISPFPPPPPSCSPPRNVAGTIITELERANIRCTILGHHILQKAYAKSNYGQCLTNSSGFPLRWPLFIHAATKGLNRLTHLDVDAKGHPKWDCKWEFDQDIDMRVLKLWDALHVHSRLFRALLEREERKIITMGGDMTADELLSVHGSQLWWWLVMLYHEGVVVRGDVDELTEMYCWMGHFRRSGLYLHDPRRALCGLASQTHTVPALWQML</sequence>
<evidence type="ECO:0000313" key="2">
    <source>
        <dbReference type="Proteomes" id="UP001221413"/>
    </source>
</evidence>
<evidence type="ECO:0000313" key="1">
    <source>
        <dbReference type="EMBL" id="KAJ6262968.1"/>
    </source>
</evidence>
<proteinExistence type="predicted"/>
<name>A0AAD6J1Y4_DREDA</name>
<accession>A0AAD6J1Y4</accession>
<keyword evidence="2" id="KW-1185">Reference proteome</keyword>
<dbReference type="Proteomes" id="UP001221413">
    <property type="component" value="Unassembled WGS sequence"/>
</dbReference>
<dbReference type="EMBL" id="JAQGDS010000002">
    <property type="protein sequence ID" value="KAJ6262968.1"/>
    <property type="molecule type" value="Genomic_DNA"/>
</dbReference>
<dbReference type="AlphaFoldDB" id="A0AAD6J1Y4"/>
<gene>
    <name evidence="1" type="ORF">Dda_1526</name>
</gene>
<reference evidence="1" key="1">
    <citation type="submission" date="2023-01" db="EMBL/GenBank/DDBJ databases">
        <title>The chitinases involved in constricting ring structure development in the nematode-trapping fungus Drechslerella dactyloides.</title>
        <authorList>
            <person name="Wang R."/>
            <person name="Zhang L."/>
            <person name="Tang P."/>
            <person name="Li S."/>
            <person name="Liang L."/>
        </authorList>
    </citation>
    <scope>NUCLEOTIDE SEQUENCE</scope>
    <source>
        <strain evidence="1">YMF1.00031</strain>
    </source>
</reference>